<reference evidence="1" key="1">
    <citation type="submission" date="2023-01" db="EMBL/GenBank/DDBJ databases">
        <title>Genome assembly of the deep-sea coral Lophelia pertusa.</title>
        <authorList>
            <person name="Herrera S."/>
            <person name="Cordes E."/>
        </authorList>
    </citation>
    <scope>NUCLEOTIDE SEQUENCE</scope>
    <source>
        <strain evidence="1">USNM1676648</strain>
        <tissue evidence="1">Polyp</tissue>
    </source>
</reference>
<gene>
    <name evidence="1" type="ORF">OS493_028492</name>
</gene>
<accession>A0A9W9ZAN3</accession>
<sequence length="91" mass="10129">MEEEDGAASQGPTIWSLVMQAENPSGYRFPICLNILQASALHYHNSDDDIQNETAPLPPIARPSLYDRRHCSARRCESDDPTRGFSLGPDK</sequence>
<proteinExistence type="predicted"/>
<organism evidence="1 2">
    <name type="scientific">Desmophyllum pertusum</name>
    <dbReference type="NCBI Taxonomy" id="174260"/>
    <lineage>
        <taxon>Eukaryota</taxon>
        <taxon>Metazoa</taxon>
        <taxon>Cnidaria</taxon>
        <taxon>Anthozoa</taxon>
        <taxon>Hexacorallia</taxon>
        <taxon>Scleractinia</taxon>
        <taxon>Caryophylliina</taxon>
        <taxon>Caryophylliidae</taxon>
        <taxon>Desmophyllum</taxon>
    </lineage>
</organism>
<dbReference type="AlphaFoldDB" id="A0A9W9ZAN3"/>
<evidence type="ECO:0000313" key="2">
    <source>
        <dbReference type="Proteomes" id="UP001163046"/>
    </source>
</evidence>
<dbReference type="Proteomes" id="UP001163046">
    <property type="component" value="Unassembled WGS sequence"/>
</dbReference>
<dbReference type="EMBL" id="MU826377">
    <property type="protein sequence ID" value="KAJ7377509.1"/>
    <property type="molecule type" value="Genomic_DNA"/>
</dbReference>
<keyword evidence="2" id="KW-1185">Reference proteome</keyword>
<evidence type="ECO:0000313" key="1">
    <source>
        <dbReference type="EMBL" id="KAJ7377509.1"/>
    </source>
</evidence>
<comment type="caution">
    <text evidence="1">The sequence shown here is derived from an EMBL/GenBank/DDBJ whole genome shotgun (WGS) entry which is preliminary data.</text>
</comment>
<name>A0A9W9ZAN3_9CNID</name>
<protein>
    <submittedName>
        <fullName evidence="1">Uncharacterized protein</fullName>
    </submittedName>
</protein>